<dbReference type="Proteomes" id="UP000614741">
    <property type="component" value="Unassembled WGS sequence"/>
</dbReference>
<evidence type="ECO:0000313" key="9">
    <source>
        <dbReference type="EMBL" id="GIG38900.1"/>
    </source>
</evidence>
<protein>
    <recommendedName>
        <fullName evidence="8">Cardiolipin synthase N-terminal domain-containing protein</fullName>
    </recommendedName>
</protein>
<feature type="domain" description="Cardiolipin synthase N-terminal" evidence="8">
    <location>
        <begin position="12"/>
        <end position="57"/>
    </location>
</feature>
<evidence type="ECO:0000256" key="5">
    <source>
        <dbReference type="ARBA" id="ARBA00023136"/>
    </source>
</evidence>
<comment type="caution">
    <text evidence="9">The sequence shown here is derived from an EMBL/GenBank/DDBJ whole genome shotgun (WGS) entry which is preliminary data.</text>
</comment>
<organism evidence="9 10">
    <name type="scientific">Cellulomonas phragmiteti</name>
    <dbReference type="NCBI Taxonomy" id="478780"/>
    <lineage>
        <taxon>Bacteria</taxon>
        <taxon>Bacillati</taxon>
        <taxon>Actinomycetota</taxon>
        <taxon>Actinomycetes</taxon>
        <taxon>Micrococcales</taxon>
        <taxon>Cellulomonadaceae</taxon>
        <taxon>Cellulomonas</taxon>
    </lineage>
</organism>
<feature type="transmembrane region" description="Helical" evidence="7">
    <location>
        <begin position="36"/>
        <end position="55"/>
    </location>
</feature>
<keyword evidence="2" id="KW-1003">Cell membrane</keyword>
<evidence type="ECO:0000256" key="6">
    <source>
        <dbReference type="SAM" id="MobiDB-lite"/>
    </source>
</evidence>
<keyword evidence="4 7" id="KW-1133">Transmembrane helix</keyword>
<dbReference type="Pfam" id="PF13396">
    <property type="entry name" value="PLDc_N"/>
    <property type="match status" value="1"/>
</dbReference>
<feature type="region of interest" description="Disordered" evidence="6">
    <location>
        <begin position="58"/>
        <end position="123"/>
    </location>
</feature>
<comment type="subcellular location">
    <subcellularLocation>
        <location evidence="1">Cell membrane</location>
        <topology evidence="1">Multi-pass membrane protein</topology>
    </subcellularLocation>
</comment>
<dbReference type="InterPro" id="IPR027379">
    <property type="entry name" value="CLS_N"/>
</dbReference>
<evidence type="ECO:0000256" key="2">
    <source>
        <dbReference type="ARBA" id="ARBA00022475"/>
    </source>
</evidence>
<reference evidence="9 10" key="1">
    <citation type="submission" date="2021-01" db="EMBL/GenBank/DDBJ databases">
        <title>Whole genome shotgun sequence of Cellulomonas phragmiteti NBRC 110785.</title>
        <authorList>
            <person name="Komaki H."/>
            <person name="Tamura T."/>
        </authorList>
    </citation>
    <scope>NUCLEOTIDE SEQUENCE [LARGE SCALE GENOMIC DNA]</scope>
    <source>
        <strain evidence="9 10">NBRC 110785</strain>
    </source>
</reference>
<accession>A0ABQ4DHS1</accession>
<gene>
    <name evidence="9" type="ORF">Cph01nite_06620</name>
</gene>
<dbReference type="EMBL" id="BONP01000003">
    <property type="protein sequence ID" value="GIG38900.1"/>
    <property type="molecule type" value="Genomic_DNA"/>
</dbReference>
<name>A0ABQ4DHS1_9CELL</name>
<sequence>MLRYLPLVLVVAFTVYCVFDVLGSDERTRRGLPAPVWLLVVLALPVLGGVVWLVVSRGTPRTGTAGPRSRGPVAPDDDPEFLFRLEQEQRRRARQEGTPEQGSRDDTAEGPGTADAPDGKPSA</sequence>
<evidence type="ECO:0000256" key="1">
    <source>
        <dbReference type="ARBA" id="ARBA00004651"/>
    </source>
</evidence>
<keyword evidence="10" id="KW-1185">Reference proteome</keyword>
<dbReference type="RefSeq" id="WP_203671137.1">
    <property type="nucleotide sequence ID" value="NZ_BONP01000003.1"/>
</dbReference>
<keyword evidence="3 7" id="KW-0812">Transmembrane</keyword>
<evidence type="ECO:0000313" key="10">
    <source>
        <dbReference type="Proteomes" id="UP000614741"/>
    </source>
</evidence>
<feature type="compositionally biased region" description="Basic and acidic residues" evidence="6">
    <location>
        <begin position="81"/>
        <end position="107"/>
    </location>
</feature>
<evidence type="ECO:0000256" key="3">
    <source>
        <dbReference type="ARBA" id="ARBA00022692"/>
    </source>
</evidence>
<evidence type="ECO:0000256" key="4">
    <source>
        <dbReference type="ARBA" id="ARBA00022989"/>
    </source>
</evidence>
<proteinExistence type="predicted"/>
<evidence type="ECO:0000256" key="7">
    <source>
        <dbReference type="SAM" id="Phobius"/>
    </source>
</evidence>
<evidence type="ECO:0000259" key="8">
    <source>
        <dbReference type="Pfam" id="PF13396"/>
    </source>
</evidence>
<keyword evidence="5 7" id="KW-0472">Membrane</keyword>